<dbReference type="STRING" id="41427.A0A182J5A0"/>
<evidence type="ECO:0000256" key="4">
    <source>
        <dbReference type="ARBA" id="ARBA00022771"/>
    </source>
</evidence>
<evidence type="ECO:0000259" key="8">
    <source>
        <dbReference type="PROSITE" id="PS50157"/>
    </source>
</evidence>
<proteinExistence type="predicted"/>
<dbReference type="FunFam" id="3.30.160.60:FF:000145">
    <property type="entry name" value="Zinc finger protein 574"/>
    <property type="match status" value="1"/>
</dbReference>
<keyword evidence="3" id="KW-0677">Repeat</keyword>
<dbReference type="EnsemblMetazoa" id="AATE011637-RA">
    <property type="protein sequence ID" value="AATE011637-PA.1"/>
    <property type="gene ID" value="AATE011637"/>
</dbReference>
<dbReference type="GO" id="GO:0005634">
    <property type="term" value="C:nucleus"/>
    <property type="evidence" value="ECO:0007669"/>
    <property type="project" value="UniProtKB-SubCell"/>
</dbReference>
<evidence type="ECO:0000256" key="1">
    <source>
        <dbReference type="ARBA" id="ARBA00004123"/>
    </source>
</evidence>
<organism evidence="9">
    <name type="scientific">Anopheles atroparvus</name>
    <name type="common">European mosquito</name>
    <dbReference type="NCBI Taxonomy" id="41427"/>
    <lineage>
        <taxon>Eukaryota</taxon>
        <taxon>Metazoa</taxon>
        <taxon>Ecdysozoa</taxon>
        <taxon>Arthropoda</taxon>
        <taxon>Hexapoda</taxon>
        <taxon>Insecta</taxon>
        <taxon>Pterygota</taxon>
        <taxon>Neoptera</taxon>
        <taxon>Endopterygota</taxon>
        <taxon>Diptera</taxon>
        <taxon>Nematocera</taxon>
        <taxon>Culicoidea</taxon>
        <taxon>Culicidae</taxon>
        <taxon>Anophelinae</taxon>
        <taxon>Anopheles</taxon>
    </lineage>
</organism>
<dbReference type="PANTHER" id="PTHR24379">
    <property type="entry name" value="KRAB AND ZINC FINGER DOMAIN-CONTAINING"/>
    <property type="match status" value="1"/>
</dbReference>
<feature type="domain" description="C2H2-type" evidence="8">
    <location>
        <begin position="182"/>
        <end position="209"/>
    </location>
</feature>
<feature type="domain" description="C2H2-type" evidence="8">
    <location>
        <begin position="281"/>
        <end position="308"/>
    </location>
</feature>
<protein>
    <recommendedName>
        <fullName evidence="8">C2H2-type domain-containing protein</fullName>
    </recommendedName>
</protein>
<name>A0A182J5A0_ANOAO</name>
<keyword evidence="2" id="KW-0479">Metal-binding</keyword>
<dbReference type="PROSITE" id="PS00028">
    <property type="entry name" value="ZINC_FINGER_C2H2_1"/>
    <property type="match status" value="6"/>
</dbReference>
<reference evidence="9" key="1">
    <citation type="submission" date="2022-08" db="UniProtKB">
        <authorList>
            <consortium name="EnsemblMetazoa"/>
        </authorList>
    </citation>
    <scope>IDENTIFICATION</scope>
    <source>
        <strain evidence="9">EBRO</strain>
    </source>
</reference>
<keyword evidence="4" id="KW-0863">Zinc-finger</keyword>
<evidence type="ECO:0000256" key="5">
    <source>
        <dbReference type="ARBA" id="ARBA00022833"/>
    </source>
</evidence>
<dbReference type="SMART" id="SM00355">
    <property type="entry name" value="ZnF_C2H2"/>
    <property type="match status" value="8"/>
</dbReference>
<comment type="subcellular location">
    <subcellularLocation>
        <location evidence="1">Nucleus</location>
    </subcellularLocation>
</comment>
<dbReference type="GO" id="GO:0008270">
    <property type="term" value="F:zinc ion binding"/>
    <property type="evidence" value="ECO:0007669"/>
    <property type="project" value="UniProtKB-KW"/>
</dbReference>
<evidence type="ECO:0000256" key="2">
    <source>
        <dbReference type="ARBA" id="ARBA00022723"/>
    </source>
</evidence>
<dbReference type="InterPro" id="IPR036236">
    <property type="entry name" value="Znf_C2H2_sf"/>
</dbReference>
<feature type="region of interest" description="Disordered" evidence="7">
    <location>
        <begin position="63"/>
        <end position="84"/>
    </location>
</feature>
<sequence length="382" mass="44474">MNAGPRVHWYHDPVDDDFFILPLITANDNSVIAREVELEGEYLSPALELPLADFGLLEQDENFRSSGEETDAPSPRVHTTPNDDNAFTREVELEGEYLSPALELPLADFGLLEQDERFRSLCREEFPTVNQLATHLTLQHPESAVCNLCLTTFRDEATLEWHQKHHLNALGNCNNQPATISYICDICQKHCASSSQLHLHRKVHLKQTAYSCEHCGRSFSSSGNRRKHIARLHNQERKYHCKKCNESFIYPRQLRLHREREHAAETEEDRQTKHNEEQRAFVCEYCSKRFKQNTHLRNHLLTHTGVREYKCEFCAKPFAMAGDLRVHRRIHTKEKPFRCDLCPAAFIMGKLLNKHRLTFKQLHRFMYATTYDGNDTFTQLST</sequence>
<feature type="domain" description="C2H2-type" evidence="8">
    <location>
        <begin position="309"/>
        <end position="336"/>
    </location>
</feature>
<keyword evidence="6" id="KW-0539">Nucleus</keyword>
<evidence type="ECO:0000256" key="6">
    <source>
        <dbReference type="ARBA" id="ARBA00023242"/>
    </source>
</evidence>
<dbReference type="PROSITE" id="PS50157">
    <property type="entry name" value="ZINC_FINGER_C2H2_2"/>
    <property type="match status" value="5"/>
</dbReference>
<keyword evidence="5" id="KW-0862">Zinc</keyword>
<feature type="domain" description="C2H2-type" evidence="8">
    <location>
        <begin position="210"/>
        <end position="238"/>
    </location>
</feature>
<dbReference type="Pfam" id="PF00096">
    <property type="entry name" value="zf-C2H2"/>
    <property type="match status" value="4"/>
</dbReference>
<evidence type="ECO:0000313" key="9">
    <source>
        <dbReference type="EnsemblMetazoa" id="AATE011637-PA.1"/>
    </source>
</evidence>
<feature type="domain" description="C2H2-type" evidence="8">
    <location>
        <begin position="239"/>
        <end position="267"/>
    </location>
</feature>
<evidence type="ECO:0000256" key="7">
    <source>
        <dbReference type="SAM" id="MobiDB-lite"/>
    </source>
</evidence>
<dbReference type="GO" id="GO:0000981">
    <property type="term" value="F:DNA-binding transcription factor activity, RNA polymerase II-specific"/>
    <property type="evidence" value="ECO:0007669"/>
    <property type="project" value="TreeGrafter"/>
</dbReference>
<dbReference type="InterPro" id="IPR013087">
    <property type="entry name" value="Znf_C2H2_type"/>
</dbReference>
<dbReference type="SUPFAM" id="SSF57667">
    <property type="entry name" value="beta-beta-alpha zinc fingers"/>
    <property type="match status" value="4"/>
</dbReference>
<dbReference type="Gene3D" id="3.30.160.60">
    <property type="entry name" value="Classic Zinc Finger"/>
    <property type="match status" value="5"/>
</dbReference>
<accession>A0A182J5A0</accession>
<evidence type="ECO:0000256" key="3">
    <source>
        <dbReference type="ARBA" id="ARBA00022737"/>
    </source>
</evidence>
<dbReference type="GO" id="GO:0000977">
    <property type="term" value="F:RNA polymerase II transcription regulatory region sequence-specific DNA binding"/>
    <property type="evidence" value="ECO:0007669"/>
    <property type="project" value="TreeGrafter"/>
</dbReference>
<dbReference type="PANTHER" id="PTHR24379:SF127">
    <property type="entry name" value="BLOODY FINGERS-RELATED"/>
    <property type="match status" value="1"/>
</dbReference>
<dbReference type="FunFam" id="3.30.160.60:FF:000264">
    <property type="entry name" value="Zinc finger protein 236"/>
    <property type="match status" value="1"/>
</dbReference>
<dbReference type="VEuPathDB" id="VectorBase:AATE011637"/>
<dbReference type="AlphaFoldDB" id="A0A182J5A0"/>